<organism evidence="1">
    <name type="scientific">marine sediment metagenome</name>
    <dbReference type="NCBI Taxonomy" id="412755"/>
    <lineage>
        <taxon>unclassified sequences</taxon>
        <taxon>metagenomes</taxon>
        <taxon>ecological metagenomes</taxon>
    </lineage>
</organism>
<reference evidence="1" key="1">
    <citation type="journal article" date="2014" name="Front. Microbiol.">
        <title>High frequency of phylogenetically diverse reductive dehalogenase-homologous genes in deep subseafloor sedimentary metagenomes.</title>
        <authorList>
            <person name="Kawai M."/>
            <person name="Futagami T."/>
            <person name="Toyoda A."/>
            <person name="Takaki Y."/>
            <person name="Nishi S."/>
            <person name="Hori S."/>
            <person name="Arai W."/>
            <person name="Tsubouchi T."/>
            <person name="Morono Y."/>
            <person name="Uchiyama I."/>
            <person name="Ito T."/>
            <person name="Fujiyama A."/>
            <person name="Inagaki F."/>
            <person name="Takami H."/>
        </authorList>
    </citation>
    <scope>NUCLEOTIDE SEQUENCE</scope>
    <source>
        <strain evidence="1">Expedition CK06-06</strain>
    </source>
</reference>
<protein>
    <submittedName>
        <fullName evidence="1">Uncharacterized protein</fullName>
    </submittedName>
</protein>
<dbReference type="AlphaFoldDB" id="X0XXA2"/>
<accession>X0XXA2</accession>
<name>X0XXA2_9ZZZZ</name>
<gene>
    <name evidence="1" type="ORF">S01H1_66061</name>
</gene>
<dbReference type="EMBL" id="BARS01043660">
    <property type="protein sequence ID" value="GAG41218.1"/>
    <property type="molecule type" value="Genomic_DNA"/>
</dbReference>
<sequence>MGCIGWGDAPADNNYEQEVFEEEYYMAPGSIIIIEKYIKGVLDVEGWQGQNVNISAMKKSVWGEEGVEGINIQVIEGDAKLEIKVDFDGDQDQDPLAVRM</sequence>
<comment type="caution">
    <text evidence="1">The sequence shown here is derived from an EMBL/GenBank/DDBJ whole genome shotgun (WGS) entry which is preliminary data.</text>
</comment>
<proteinExistence type="predicted"/>
<feature type="non-terminal residue" evidence="1">
    <location>
        <position position="100"/>
    </location>
</feature>
<evidence type="ECO:0000313" key="1">
    <source>
        <dbReference type="EMBL" id="GAG41218.1"/>
    </source>
</evidence>